<proteinExistence type="predicted"/>
<gene>
    <name evidence="1" type="ORF">PsorP6_014012</name>
</gene>
<keyword evidence="2" id="KW-1185">Reference proteome</keyword>
<sequence length="86" mass="9628">MQLAKQVEEKYVNGRLPAKVDQESGKMTSSKVTFGSDGGSYYEYIVNQRKCFARLETLVGQKNRKDEGSVHDSGGWYHRQPLGGTV</sequence>
<dbReference type="Proteomes" id="UP001163321">
    <property type="component" value="Chromosome 9"/>
</dbReference>
<dbReference type="EMBL" id="CM047588">
    <property type="protein sequence ID" value="KAI9906098.1"/>
    <property type="molecule type" value="Genomic_DNA"/>
</dbReference>
<protein>
    <submittedName>
        <fullName evidence="1">Uncharacterized protein</fullName>
    </submittedName>
</protein>
<accession>A0ACC0VHY1</accession>
<reference evidence="1 2" key="1">
    <citation type="journal article" date="2022" name="bioRxiv">
        <title>The genome of the oomycete Peronosclerospora sorghi, a cosmopolitan pathogen of maize and sorghum, is inflated with dispersed pseudogenes.</title>
        <authorList>
            <person name="Fletcher K."/>
            <person name="Martin F."/>
            <person name="Isakeit T."/>
            <person name="Cavanaugh K."/>
            <person name="Magill C."/>
            <person name="Michelmore R."/>
        </authorList>
    </citation>
    <scope>NUCLEOTIDE SEQUENCE [LARGE SCALE GENOMIC DNA]</scope>
    <source>
        <strain evidence="1">P6</strain>
    </source>
</reference>
<evidence type="ECO:0000313" key="2">
    <source>
        <dbReference type="Proteomes" id="UP001163321"/>
    </source>
</evidence>
<evidence type="ECO:0000313" key="1">
    <source>
        <dbReference type="EMBL" id="KAI9906098.1"/>
    </source>
</evidence>
<name>A0ACC0VHY1_9STRA</name>
<comment type="caution">
    <text evidence="1">The sequence shown here is derived from an EMBL/GenBank/DDBJ whole genome shotgun (WGS) entry which is preliminary data.</text>
</comment>
<organism evidence="1 2">
    <name type="scientific">Peronosclerospora sorghi</name>
    <dbReference type="NCBI Taxonomy" id="230839"/>
    <lineage>
        <taxon>Eukaryota</taxon>
        <taxon>Sar</taxon>
        <taxon>Stramenopiles</taxon>
        <taxon>Oomycota</taxon>
        <taxon>Peronosporomycetes</taxon>
        <taxon>Peronosporales</taxon>
        <taxon>Peronosporaceae</taxon>
        <taxon>Peronosclerospora</taxon>
    </lineage>
</organism>